<name>A0A1S3SM35_SALSA</name>
<dbReference type="SMART" id="SM00355">
    <property type="entry name" value="ZnF_C2H2"/>
    <property type="match status" value="2"/>
</dbReference>
<dbReference type="FunFam" id="3.30.160.60:FF:000100">
    <property type="entry name" value="Zinc finger 45-like"/>
    <property type="match status" value="1"/>
</dbReference>
<keyword evidence="4 10" id="KW-0863">Zinc-finger</keyword>
<dbReference type="PROSITE" id="PS50157">
    <property type="entry name" value="ZINC_FINGER_C2H2_2"/>
    <property type="match status" value="2"/>
</dbReference>
<protein>
    <submittedName>
        <fullName evidence="14">Zinc finger protein 425</fullName>
    </submittedName>
</protein>
<dbReference type="GeneID" id="106610536"/>
<reference evidence="14" key="1">
    <citation type="submission" date="2025-08" db="UniProtKB">
        <authorList>
            <consortium name="RefSeq"/>
        </authorList>
    </citation>
    <scope>IDENTIFICATION</scope>
</reference>
<dbReference type="GO" id="GO:0005634">
    <property type="term" value="C:nucleus"/>
    <property type="evidence" value="ECO:0007669"/>
    <property type="project" value="UniProtKB-SubCell"/>
</dbReference>
<evidence type="ECO:0000259" key="12">
    <source>
        <dbReference type="PROSITE" id="PS50157"/>
    </source>
</evidence>
<dbReference type="InterPro" id="IPR050752">
    <property type="entry name" value="C2H2-ZF_domain"/>
</dbReference>
<dbReference type="PANTHER" id="PTHR24384">
    <property type="entry name" value="FINGER PUTATIVE TRANSCRIPTION FACTOR FAMILY-RELATED"/>
    <property type="match status" value="1"/>
</dbReference>
<keyword evidence="6" id="KW-0805">Transcription regulation</keyword>
<dbReference type="PANTHER" id="PTHR24384:SF189">
    <property type="entry name" value="C2H2-TYPE DOMAIN-CONTAINING PROTEIN-RELATED"/>
    <property type="match status" value="1"/>
</dbReference>
<keyword evidence="8" id="KW-0804">Transcription</keyword>
<dbReference type="InterPro" id="IPR036236">
    <property type="entry name" value="Znf_C2H2_sf"/>
</dbReference>
<feature type="compositionally biased region" description="Polar residues" evidence="11">
    <location>
        <begin position="15"/>
        <end position="34"/>
    </location>
</feature>
<dbReference type="Proteomes" id="UP001652741">
    <property type="component" value="Chromosome ssa08"/>
</dbReference>
<proteinExistence type="predicted"/>
<evidence type="ECO:0000256" key="11">
    <source>
        <dbReference type="SAM" id="MobiDB-lite"/>
    </source>
</evidence>
<evidence type="ECO:0000256" key="9">
    <source>
        <dbReference type="ARBA" id="ARBA00023242"/>
    </source>
</evidence>
<dbReference type="InterPro" id="IPR013087">
    <property type="entry name" value="Znf_C2H2_type"/>
</dbReference>
<dbReference type="RefSeq" id="XP_014065399.1">
    <property type="nucleotide sequence ID" value="XM_014209924.2"/>
</dbReference>
<dbReference type="GO" id="GO:0008270">
    <property type="term" value="F:zinc ion binding"/>
    <property type="evidence" value="ECO:0007669"/>
    <property type="project" value="UniProtKB-KW"/>
</dbReference>
<sequence length="167" mass="18803">MMPAHVTPLERSLTPAPTVTRPSTDRNLTQTTTPRGEASACPRTFFRSDGRKQHMPTKRTGPSRTCARTAANTSPTPRRSPHTGEQPFPCPYCEKTFVTASVVKVHALCHLSEQPRPCTQCDKNFRTVHDLRLQLVTRPFLCEKCPNAFRTARILHNHKDCDHACKD</sequence>
<gene>
    <name evidence="14" type="primary">LOC106610536</name>
</gene>
<evidence type="ECO:0000256" key="5">
    <source>
        <dbReference type="ARBA" id="ARBA00022833"/>
    </source>
</evidence>
<keyword evidence="3" id="KW-0677">Repeat</keyword>
<evidence type="ECO:0000256" key="8">
    <source>
        <dbReference type="ARBA" id="ARBA00023163"/>
    </source>
</evidence>
<keyword evidence="13" id="KW-1185">Reference proteome</keyword>
<keyword evidence="2" id="KW-0479">Metal-binding</keyword>
<evidence type="ECO:0000256" key="4">
    <source>
        <dbReference type="ARBA" id="ARBA00022771"/>
    </source>
</evidence>
<dbReference type="Gene3D" id="3.30.160.60">
    <property type="entry name" value="Classic Zinc Finger"/>
    <property type="match status" value="2"/>
</dbReference>
<dbReference type="AlphaFoldDB" id="A0A1S3SM35"/>
<evidence type="ECO:0000256" key="6">
    <source>
        <dbReference type="ARBA" id="ARBA00023015"/>
    </source>
</evidence>
<dbReference type="PROSITE" id="PS00028">
    <property type="entry name" value="ZINC_FINGER_C2H2_1"/>
    <property type="match status" value="2"/>
</dbReference>
<evidence type="ECO:0000256" key="1">
    <source>
        <dbReference type="ARBA" id="ARBA00004123"/>
    </source>
</evidence>
<organism evidence="13 14">
    <name type="scientific">Salmo salar</name>
    <name type="common">Atlantic salmon</name>
    <dbReference type="NCBI Taxonomy" id="8030"/>
    <lineage>
        <taxon>Eukaryota</taxon>
        <taxon>Metazoa</taxon>
        <taxon>Chordata</taxon>
        <taxon>Craniata</taxon>
        <taxon>Vertebrata</taxon>
        <taxon>Euteleostomi</taxon>
        <taxon>Actinopterygii</taxon>
        <taxon>Neopterygii</taxon>
        <taxon>Teleostei</taxon>
        <taxon>Protacanthopterygii</taxon>
        <taxon>Salmoniformes</taxon>
        <taxon>Salmonidae</taxon>
        <taxon>Salmoninae</taxon>
        <taxon>Salmo</taxon>
    </lineage>
</organism>
<evidence type="ECO:0000313" key="13">
    <source>
        <dbReference type="Proteomes" id="UP001652741"/>
    </source>
</evidence>
<keyword evidence="5" id="KW-0862">Zinc</keyword>
<evidence type="ECO:0000256" key="7">
    <source>
        <dbReference type="ARBA" id="ARBA00023125"/>
    </source>
</evidence>
<feature type="domain" description="C2H2-type" evidence="12">
    <location>
        <begin position="88"/>
        <end position="115"/>
    </location>
</feature>
<dbReference type="SUPFAM" id="SSF57667">
    <property type="entry name" value="beta-beta-alpha zinc fingers"/>
    <property type="match status" value="1"/>
</dbReference>
<feature type="domain" description="C2H2-type" evidence="12">
    <location>
        <begin position="140"/>
        <end position="167"/>
    </location>
</feature>
<dbReference type="GO" id="GO:0000981">
    <property type="term" value="F:DNA-binding transcription factor activity, RNA polymerase II-specific"/>
    <property type="evidence" value="ECO:0007669"/>
    <property type="project" value="TreeGrafter"/>
</dbReference>
<dbReference type="KEGG" id="sasa:106610536"/>
<accession>A0A1S3SM35</accession>
<feature type="region of interest" description="Disordered" evidence="11">
    <location>
        <begin position="1"/>
        <end position="85"/>
    </location>
</feature>
<evidence type="ECO:0000256" key="10">
    <source>
        <dbReference type="PROSITE-ProRule" id="PRU00042"/>
    </source>
</evidence>
<evidence type="ECO:0000256" key="2">
    <source>
        <dbReference type="ARBA" id="ARBA00022723"/>
    </source>
</evidence>
<evidence type="ECO:0000256" key="3">
    <source>
        <dbReference type="ARBA" id="ARBA00022737"/>
    </source>
</evidence>
<dbReference type="GO" id="GO:0000978">
    <property type="term" value="F:RNA polymerase II cis-regulatory region sequence-specific DNA binding"/>
    <property type="evidence" value="ECO:0007669"/>
    <property type="project" value="TreeGrafter"/>
</dbReference>
<comment type="subcellular location">
    <subcellularLocation>
        <location evidence="1">Nucleus</location>
    </subcellularLocation>
</comment>
<keyword evidence="7" id="KW-0238">DNA-binding</keyword>
<evidence type="ECO:0000313" key="14">
    <source>
        <dbReference type="RefSeq" id="XP_014065399.1"/>
    </source>
</evidence>
<keyword evidence="9" id="KW-0539">Nucleus</keyword>